<organism evidence="1 2">
    <name type="scientific">Daphnia magna</name>
    <dbReference type="NCBI Taxonomy" id="35525"/>
    <lineage>
        <taxon>Eukaryota</taxon>
        <taxon>Metazoa</taxon>
        <taxon>Ecdysozoa</taxon>
        <taxon>Arthropoda</taxon>
        <taxon>Crustacea</taxon>
        <taxon>Branchiopoda</taxon>
        <taxon>Diplostraca</taxon>
        <taxon>Cladocera</taxon>
        <taxon>Anomopoda</taxon>
        <taxon>Daphniidae</taxon>
        <taxon>Daphnia</taxon>
    </lineage>
</organism>
<evidence type="ECO:0000313" key="1">
    <source>
        <dbReference type="EMBL" id="KZS13596.1"/>
    </source>
</evidence>
<keyword evidence="2" id="KW-1185">Reference proteome</keyword>
<protein>
    <submittedName>
        <fullName evidence="1">Uncharacterized protein</fullName>
    </submittedName>
</protein>
<reference evidence="1 2" key="1">
    <citation type="submission" date="2016-03" db="EMBL/GenBank/DDBJ databases">
        <title>EvidentialGene: Evidence-directed Construction of Genes on Genomes.</title>
        <authorList>
            <person name="Gilbert D.G."/>
            <person name="Choi J.-H."/>
            <person name="Mockaitis K."/>
            <person name="Colbourne J."/>
            <person name="Pfrender M."/>
        </authorList>
    </citation>
    <scope>NUCLEOTIDE SEQUENCE [LARGE SCALE GENOMIC DNA]</scope>
    <source>
        <strain evidence="1 2">Xinb3</strain>
        <tissue evidence="1">Complete organism</tissue>
    </source>
</reference>
<accession>A0A164WUQ7</accession>
<gene>
    <name evidence="1" type="ORF">APZ42_021233</name>
</gene>
<comment type="caution">
    <text evidence="1">The sequence shown here is derived from an EMBL/GenBank/DDBJ whole genome shotgun (WGS) entry which is preliminary data.</text>
</comment>
<dbReference type="AlphaFoldDB" id="A0A164WUQ7"/>
<dbReference type="EMBL" id="LRGB01001048">
    <property type="protein sequence ID" value="KZS13596.1"/>
    <property type="molecule type" value="Genomic_DNA"/>
</dbReference>
<sequence length="68" mass="7503">MERKPSAQQTSYQPLGNAGIQERWSSRCDNCWSCFAPSDTEALSNFQLVSGASRAYAKPSSIQQEKCA</sequence>
<evidence type="ECO:0000313" key="2">
    <source>
        <dbReference type="Proteomes" id="UP000076858"/>
    </source>
</evidence>
<name>A0A164WUQ7_9CRUS</name>
<proteinExistence type="predicted"/>
<dbReference type="Proteomes" id="UP000076858">
    <property type="component" value="Unassembled WGS sequence"/>
</dbReference>